<accession>A0ACC2S9K2</accession>
<organism evidence="1 2">
    <name type="scientific">Entomophthora muscae</name>
    <dbReference type="NCBI Taxonomy" id="34485"/>
    <lineage>
        <taxon>Eukaryota</taxon>
        <taxon>Fungi</taxon>
        <taxon>Fungi incertae sedis</taxon>
        <taxon>Zoopagomycota</taxon>
        <taxon>Entomophthoromycotina</taxon>
        <taxon>Entomophthoromycetes</taxon>
        <taxon>Entomophthorales</taxon>
        <taxon>Entomophthoraceae</taxon>
        <taxon>Entomophthora</taxon>
    </lineage>
</organism>
<gene>
    <name evidence="1" type="ORF">DSO57_1006203</name>
</gene>
<evidence type="ECO:0000313" key="1">
    <source>
        <dbReference type="EMBL" id="KAJ9059071.1"/>
    </source>
</evidence>
<keyword evidence="2" id="KW-1185">Reference proteome</keyword>
<reference evidence="1" key="1">
    <citation type="submission" date="2022-04" db="EMBL/GenBank/DDBJ databases">
        <title>Genome of the entomopathogenic fungus Entomophthora muscae.</title>
        <authorList>
            <person name="Elya C."/>
            <person name="Lovett B.R."/>
            <person name="Lee E."/>
            <person name="Macias A.M."/>
            <person name="Hajek A.E."/>
            <person name="De Bivort B.L."/>
            <person name="Kasson M.T."/>
            <person name="De Fine Licht H.H."/>
            <person name="Stajich J.E."/>
        </authorList>
    </citation>
    <scope>NUCLEOTIDE SEQUENCE</scope>
    <source>
        <strain evidence="1">Berkeley</strain>
    </source>
</reference>
<dbReference type="EMBL" id="QTSX02005697">
    <property type="protein sequence ID" value="KAJ9059071.1"/>
    <property type="molecule type" value="Genomic_DNA"/>
</dbReference>
<proteinExistence type="predicted"/>
<name>A0ACC2S9K2_9FUNG</name>
<comment type="caution">
    <text evidence="1">The sequence shown here is derived from an EMBL/GenBank/DDBJ whole genome shotgun (WGS) entry which is preliminary data.</text>
</comment>
<evidence type="ECO:0000313" key="2">
    <source>
        <dbReference type="Proteomes" id="UP001165960"/>
    </source>
</evidence>
<sequence>MCLLETEKTLPVLHQLFYHLNDSQETQLVAYRSTKPMTKDWATNPHQARHTIDPNVHRKGDPQEDTVPKKTLTKGILYWDLTTHPVEYRQSPLKEDPHVLLPLGITAVSSSKNKVASHHHWYQMRSPLHCV</sequence>
<dbReference type="Proteomes" id="UP001165960">
    <property type="component" value="Unassembled WGS sequence"/>
</dbReference>
<protein>
    <submittedName>
        <fullName evidence="1">Uncharacterized protein</fullName>
    </submittedName>
</protein>